<comment type="caution">
    <text evidence="4">The sequence shown here is derived from an EMBL/GenBank/DDBJ whole genome shotgun (WGS) entry which is preliminary data.</text>
</comment>
<organism evidence="4 5">
    <name type="scientific">Vitis vinifera</name>
    <name type="common">Grape</name>
    <dbReference type="NCBI Taxonomy" id="29760"/>
    <lineage>
        <taxon>Eukaryota</taxon>
        <taxon>Viridiplantae</taxon>
        <taxon>Streptophyta</taxon>
        <taxon>Embryophyta</taxon>
        <taxon>Tracheophyta</taxon>
        <taxon>Spermatophyta</taxon>
        <taxon>Magnoliopsida</taxon>
        <taxon>eudicotyledons</taxon>
        <taxon>Gunneridae</taxon>
        <taxon>Pentapetalae</taxon>
        <taxon>rosids</taxon>
        <taxon>Vitales</taxon>
        <taxon>Vitaceae</taxon>
        <taxon>Viteae</taxon>
        <taxon>Vitis</taxon>
    </lineage>
</organism>
<evidence type="ECO:0000256" key="3">
    <source>
        <dbReference type="SAM" id="Phobius"/>
    </source>
</evidence>
<dbReference type="InterPro" id="IPR050528">
    <property type="entry name" value="L-type_Lectin-RKs"/>
</dbReference>
<proteinExistence type="predicted"/>
<gene>
    <name evidence="4" type="primary">LECRK91_24</name>
    <name evidence="4" type="ORF">CK203_016164</name>
</gene>
<keyword evidence="2" id="KW-0067">ATP-binding</keyword>
<accession>A0A438JMK2</accession>
<evidence type="ECO:0000256" key="2">
    <source>
        <dbReference type="ARBA" id="ARBA00022840"/>
    </source>
</evidence>
<keyword evidence="3" id="KW-0812">Transmembrane</keyword>
<dbReference type="Gene3D" id="3.30.200.20">
    <property type="entry name" value="Phosphorylase Kinase, domain 1"/>
    <property type="match status" value="1"/>
</dbReference>
<evidence type="ECO:0000256" key="1">
    <source>
        <dbReference type="ARBA" id="ARBA00022741"/>
    </source>
</evidence>
<keyword evidence="4" id="KW-0430">Lectin</keyword>
<keyword evidence="3" id="KW-1133">Transmembrane helix</keyword>
<keyword evidence="4" id="KW-0808">Transferase</keyword>
<protein>
    <submittedName>
        <fullName evidence="4">L-type lectin-domain containing receptor kinase IX.1</fullName>
    </submittedName>
</protein>
<dbReference type="Proteomes" id="UP000288805">
    <property type="component" value="Unassembled WGS sequence"/>
</dbReference>
<keyword evidence="4" id="KW-0675">Receptor</keyword>
<dbReference type="AlphaFoldDB" id="A0A438JMK2"/>
<dbReference type="PANTHER" id="PTHR27007">
    <property type="match status" value="1"/>
</dbReference>
<dbReference type="GO" id="GO:0005524">
    <property type="term" value="F:ATP binding"/>
    <property type="evidence" value="ECO:0007669"/>
    <property type="project" value="UniProtKB-KW"/>
</dbReference>
<feature type="transmembrane region" description="Helical" evidence="3">
    <location>
        <begin position="61"/>
        <end position="81"/>
    </location>
</feature>
<reference evidence="4 5" key="1">
    <citation type="journal article" date="2018" name="PLoS Genet.">
        <title>Population sequencing reveals clonal diversity and ancestral inbreeding in the grapevine cultivar Chardonnay.</title>
        <authorList>
            <person name="Roach M.J."/>
            <person name="Johnson D.L."/>
            <person name="Bohlmann J."/>
            <person name="van Vuuren H.J."/>
            <person name="Jones S.J."/>
            <person name="Pretorius I.S."/>
            <person name="Schmidt S.A."/>
            <person name="Borneman A.R."/>
        </authorList>
    </citation>
    <scope>NUCLEOTIDE SEQUENCE [LARGE SCALE GENOMIC DNA]</scope>
    <source>
        <strain evidence="5">cv. Chardonnay</strain>
        <tissue evidence="4">Leaf</tissue>
    </source>
</reference>
<evidence type="ECO:0000313" key="4">
    <source>
        <dbReference type="EMBL" id="RVX10196.1"/>
    </source>
</evidence>
<dbReference type="GO" id="GO:0016301">
    <property type="term" value="F:kinase activity"/>
    <property type="evidence" value="ECO:0007669"/>
    <property type="project" value="UniProtKB-KW"/>
</dbReference>
<keyword evidence="1" id="KW-0547">Nucleotide-binding</keyword>
<evidence type="ECO:0000313" key="5">
    <source>
        <dbReference type="Proteomes" id="UP000288805"/>
    </source>
</evidence>
<dbReference type="InterPro" id="IPR013320">
    <property type="entry name" value="ConA-like_dom_sf"/>
</dbReference>
<keyword evidence="3" id="KW-0472">Membrane</keyword>
<dbReference type="OrthoDB" id="8891264at2759"/>
<dbReference type="EMBL" id="QGNW01000035">
    <property type="protein sequence ID" value="RVX10196.1"/>
    <property type="molecule type" value="Genomic_DNA"/>
</dbReference>
<sequence>MFGLFALEFDKFSNTGKRDPVSDHVGVTGKAFQINNIYSWNFSSTLPPPNLVEPGDGNKTGIVVGLSVCVVIVVCGLGLVWHHLWKKRDSGGEEDGTDSDLAMDEDFEKGTGPRKFSFDELALATSNFAEEILAGGFGGVCRGFLRELNSHVAVKRVSRGCKQGIKDYACI</sequence>
<name>A0A438JMK2_VITVI</name>
<dbReference type="GO" id="GO:0030246">
    <property type="term" value="F:carbohydrate binding"/>
    <property type="evidence" value="ECO:0007669"/>
    <property type="project" value="UniProtKB-KW"/>
</dbReference>
<keyword evidence="4" id="KW-0418">Kinase</keyword>
<dbReference type="SUPFAM" id="SSF49899">
    <property type="entry name" value="Concanavalin A-like lectins/glucanases"/>
    <property type="match status" value="1"/>
</dbReference>